<dbReference type="PANTHER" id="PTHR44051">
    <property type="entry name" value="GLUTATHIONE S-TRANSFERASE-RELATED"/>
    <property type="match status" value="1"/>
</dbReference>
<accession>A0A166ZFW2</accession>
<feature type="domain" description="GST C-terminal" evidence="3">
    <location>
        <begin position="96"/>
        <end position="261"/>
    </location>
</feature>
<protein>
    <submittedName>
        <fullName evidence="4">Glutathione S-transferase II</fullName>
    </submittedName>
</protein>
<dbReference type="PANTHER" id="PTHR44051:SF8">
    <property type="entry name" value="GLUTATHIONE S-TRANSFERASE GSTA"/>
    <property type="match status" value="1"/>
</dbReference>
<reference evidence="5" key="3">
    <citation type="journal article" date="2019" name="Microbiol. Resour. Announc.">
        <title>Genome Sequence of Metarhizium rileyi, a Microbial Control Agent for Lepidoptera.</title>
        <authorList>
            <person name="Binneck E."/>
            <person name="Lastra C.C.L."/>
            <person name="Sosa-Gomez D.R."/>
        </authorList>
    </citation>
    <scope>NUCLEOTIDE SEQUENCE</scope>
    <source>
        <strain evidence="5">Cep018-CH2</strain>
    </source>
</reference>
<evidence type="ECO:0000259" key="2">
    <source>
        <dbReference type="PROSITE" id="PS50404"/>
    </source>
</evidence>
<dbReference type="CDD" id="cd03048">
    <property type="entry name" value="GST_N_Ure2p_like"/>
    <property type="match status" value="1"/>
</dbReference>
<dbReference type="InterPro" id="IPR036249">
    <property type="entry name" value="Thioredoxin-like_sf"/>
</dbReference>
<dbReference type="SFLD" id="SFLDG01151">
    <property type="entry name" value="Main.2:_Nu-like"/>
    <property type="match status" value="1"/>
</dbReference>
<dbReference type="PROSITE" id="PS50404">
    <property type="entry name" value="GST_NTER"/>
    <property type="match status" value="1"/>
</dbReference>
<dbReference type="SUPFAM" id="SSF47616">
    <property type="entry name" value="GST C-terminal domain-like"/>
    <property type="match status" value="1"/>
</dbReference>
<dbReference type="Pfam" id="PF02798">
    <property type="entry name" value="GST_N"/>
    <property type="match status" value="1"/>
</dbReference>
<dbReference type="EMBL" id="SBHS01000012">
    <property type="protein sequence ID" value="TWU74337.1"/>
    <property type="molecule type" value="Genomic_DNA"/>
</dbReference>
<evidence type="ECO:0000313" key="6">
    <source>
        <dbReference type="Proteomes" id="UP000243498"/>
    </source>
</evidence>
<dbReference type="InterPro" id="IPR040079">
    <property type="entry name" value="Glutathione_S-Trfase"/>
</dbReference>
<dbReference type="InterPro" id="IPR004045">
    <property type="entry name" value="Glutathione_S-Trfase_N"/>
</dbReference>
<keyword evidence="6" id="KW-1185">Reference proteome</keyword>
<reference evidence="4 6" key="1">
    <citation type="journal article" date="2016" name="Genome Biol. Evol.">
        <title>Divergent and convergent evolution of fungal pathogenicity.</title>
        <authorList>
            <person name="Shang Y."/>
            <person name="Xiao G."/>
            <person name="Zheng P."/>
            <person name="Cen K."/>
            <person name="Zhan S."/>
            <person name="Wang C."/>
        </authorList>
    </citation>
    <scope>NUCLEOTIDE SEQUENCE [LARGE SCALE GENOMIC DNA]</scope>
    <source>
        <strain evidence="4 6">RCEF 4871</strain>
    </source>
</reference>
<dbReference type="Proteomes" id="UP000243498">
    <property type="component" value="Unassembled WGS sequence"/>
</dbReference>
<dbReference type="OrthoDB" id="422574at2759"/>
<evidence type="ECO:0000313" key="5">
    <source>
        <dbReference type="EMBL" id="TWU74337.1"/>
    </source>
</evidence>
<organism evidence="4 6">
    <name type="scientific">Metarhizium rileyi (strain RCEF 4871)</name>
    <name type="common">Nomuraea rileyi</name>
    <dbReference type="NCBI Taxonomy" id="1649241"/>
    <lineage>
        <taxon>Eukaryota</taxon>
        <taxon>Fungi</taxon>
        <taxon>Dikarya</taxon>
        <taxon>Ascomycota</taxon>
        <taxon>Pezizomycotina</taxon>
        <taxon>Sordariomycetes</taxon>
        <taxon>Hypocreomycetidae</taxon>
        <taxon>Hypocreales</taxon>
        <taxon>Clavicipitaceae</taxon>
        <taxon>Metarhizium</taxon>
    </lineage>
</organism>
<name>A0A166ZFW2_METRR</name>
<dbReference type="InterPro" id="IPR010987">
    <property type="entry name" value="Glutathione-S-Trfase_C-like"/>
</dbReference>
<evidence type="ECO:0000313" key="7">
    <source>
        <dbReference type="Proteomes" id="UP000317257"/>
    </source>
</evidence>
<evidence type="ECO:0000256" key="1">
    <source>
        <dbReference type="ARBA" id="ARBA00007409"/>
    </source>
</evidence>
<dbReference type="Pfam" id="PF13410">
    <property type="entry name" value="GST_C_2"/>
    <property type="match status" value="1"/>
</dbReference>
<dbReference type="Gene3D" id="1.20.1050.10">
    <property type="match status" value="2"/>
</dbReference>
<dbReference type="InterPro" id="IPR036282">
    <property type="entry name" value="Glutathione-S-Trfase_C_sf"/>
</dbReference>
<evidence type="ECO:0000313" key="4">
    <source>
        <dbReference type="EMBL" id="OAA37877.1"/>
    </source>
</evidence>
<dbReference type="AlphaFoldDB" id="A0A166ZFW2"/>
<accession>A0A5C6GB84</accession>
<sequence length="292" mass="33310">MATKTDIVLYTASTPNGIKASIALEELGLQYEVYTIQMMDNEQKEPWFLDINPNGRIPALTDTLGGKKMRVFESGAILEYLVDRYDKDHRISYPRDTAEHWEVASWLMWQMGGLGPMQGQSNHFKRYAPEKIEYGINRYGNETRRLYRTMEDHLAKSSHGFLVGDRVTIADISCWGWIASHSTFAVRCPIIVDTIFIYTVPRTMHDNPGGNPQRVICADILAAWAGISLTEFPHVDKWLRTLLRRPGFEKGRHVPKPHTAFEHDDLTEEQLDEKAAGARTWVQNGMKTDAQA</sequence>
<reference evidence="7" key="2">
    <citation type="submission" date="2018-12" db="EMBL/GenBank/DDBJ databases">
        <title>The complete genome of Metarhizium rileyi, a key fungal pathogen of Lepidoptera.</title>
        <authorList>
            <person name="Binneck E."/>
            <person name="Lastra C.C.L."/>
            <person name="Sosa-Gomez D.R."/>
        </authorList>
    </citation>
    <scope>NUCLEOTIDE SEQUENCE [LARGE SCALE GENOMIC DNA]</scope>
    <source>
        <strain evidence="7">Cep018-CH2</strain>
    </source>
</reference>
<dbReference type="Gene3D" id="3.40.30.10">
    <property type="entry name" value="Glutaredoxin"/>
    <property type="match status" value="1"/>
</dbReference>
<dbReference type="Proteomes" id="UP000317257">
    <property type="component" value="Unassembled WGS sequence"/>
</dbReference>
<proteinExistence type="inferred from homology"/>
<gene>
    <name evidence="5" type="ORF">ED733_006066</name>
    <name evidence="4" type="ORF">NOR_06954</name>
</gene>
<evidence type="ECO:0000259" key="3">
    <source>
        <dbReference type="PROSITE" id="PS50405"/>
    </source>
</evidence>
<dbReference type="SFLD" id="SFLDS00019">
    <property type="entry name" value="Glutathione_Transferase_(cytos"/>
    <property type="match status" value="1"/>
</dbReference>
<comment type="caution">
    <text evidence="4">The sequence shown here is derived from an EMBL/GenBank/DDBJ whole genome shotgun (WGS) entry which is preliminary data.</text>
</comment>
<dbReference type="STRING" id="1081105.A0A166ZFW2"/>
<dbReference type="EMBL" id="AZHC01000028">
    <property type="protein sequence ID" value="OAA37877.1"/>
    <property type="molecule type" value="Genomic_DNA"/>
</dbReference>
<dbReference type="SUPFAM" id="SSF52833">
    <property type="entry name" value="Thioredoxin-like"/>
    <property type="match status" value="1"/>
</dbReference>
<comment type="similarity">
    <text evidence="1">Belongs to the GST superfamily.</text>
</comment>
<dbReference type="PROSITE" id="PS50405">
    <property type="entry name" value="GST_CTER"/>
    <property type="match status" value="1"/>
</dbReference>
<feature type="domain" description="GST N-terminal" evidence="2">
    <location>
        <begin position="4"/>
        <end position="89"/>
    </location>
</feature>
<dbReference type="SFLD" id="SFLDG00358">
    <property type="entry name" value="Main_(cytGST)"/>
    <property type="match status" value="1"/>
</dbReference>